<evidence type="ECO:0000256" key="6">
    <source>
        <dbReference type="ARBA" id="ARBA00023136"/>
    </source>
</evidence>
<dbReference type="GO" id="GO:0015271">
    <property type="term" value="F:outward rectifier potassium channel activity"/>
    <property type="evidence" value="ECO:0007669"/>
    <property type="project" value="TreeGrafter"/>
</dbReference>
<feature type="domain" description="Potassium channel" evidence="11">
    <location>
        <begin position="16"/>
        <end position="56"/>
    </location>
</feature>
<keyword evidence="6 10" id="KW-0472">Membrane</keyword>
<proteinExistence type="inferred from homology"/>
<sequence>MKWAGIAYEIDRFHSALGYGNLVPTSALGRILMILYAIIGIPMNGILLTALGEFFSKAFLRVHRRYKTQRHETRAGLVTDIVLYLIPGFVVFIFLPAGAFVYFEDWTYDEAVYYAFVTLTTIGFGDFVAGQSYKGHDDLFLVYKIFLIVWILFGLGYLVMILGFITRAMRSKRITRLEHKLAANIKMTQSKIAHGFAKDVTYLRRVLNELYLLKLKYRLTSPGSVIDLVSPDVIECVSATILVSSDVVECVSATILVSSNVIECVSATILPIYKDEDEDSYRPRTRSSSLPNLFQFIGEADTPASGIWRRRANSEVIPSSTMIPKVFSESDLCRIDKEATFKTSALIQPVELLARFVNALGEVAHGADQDYESDSDDDDETEDGFPSARNGGIQGFADNEIMASEKWRSSGWTIGGADSLPVKGPQYARGRASSAVTIPMEDASTDTHLDDKSLPSNAEWTWSGVDASRKIHKLIRARRKSEHLIRDKSPGPKEKLKGQRLALLNLTSWWKNPLTAKKTKDKAKSLGNLFLAHRKRRQSMPDVQIVPPLTAQQRHYLTHTAAGRNTIGQPQDYGRRASNYSAISSNQDGRSILEETTLGELFRVLTSIQSRVGVSEQSPFPKRKMGTASLTPPEVPSLLSLFTPPNLTAQQAPSGNRRFSLKPVPGSNLPPLNPTTARRFSLRRSSLTPSVTFSAARRSSLKPSPSPLVTTTSSNNRRASLFPAPNPNLERGSARSRFSVRLVPNSSLNIPPPTSGMAPRPIQTPWMRLRSNARQTSDANAIPPRLRTNSVMLDSIQIDK</sequence>
<protein>
    <recommendedName>
        <fullName evidence="11">Potassium channel domain-containing protein</fullName>
    </recommendedName>
</protein>
<keyword evidence="4 10" id="KW-1133">Transmembrane helix</keyword>
<feature type="transmembrane region" description="Helical" evidence="10">
    <location>
        <begin position="31"/>
        <end position="56"/>
    </location>
</feature>
<evidence type="ECO:0000256" key="4">
    <source>
        <dbReference type="ARBA" id="ARBA00022989"/>
    </source>
</evidence>
<feature type="region of interest" description="Disordered" evidence="9">
    <location>
        <begin position="367"/>
        <end position="394"/>
    </location>
</feature>
<dbReference type="Pfam" id="PF07885">
    <property type="entry name" value="Ion_trans_2"/>
    <property type="match status" value="2"/>
</dbReference>
<keyword evidence="2 8" id="KW-0813">Transport</keyword>
<evidence type="ECO:0000256" key="3">
    <source>
        <dbReference type="ARBA" id="ARBA00022692"/>
    </source>
</evidence>
<evidence type="ECO:0000256" key="5">
    <source>
        <dbReference type="ARBA" id="ARBA00023065"/>
    </source>
</evidence>
<dbReference type="Gene3D" id="1.10.287.70">
    <property type="match status" value="1"/>
</dbReference>
<evidence type="ECO:0000256" key="2">
    <source>
        <dbReference type="ARBA" id="ARBA00022448"/>
    </source>
</evidence>
<evidence type="ECO:0000259" key="11">
    <source>
        <dbReference type="Pfam" id="PF07885"/>
    </source>
</evidence>
<evidence type="ECO:0000256" key="8">
    <source>
        <dbReference type="RuleBase" id="RU003857"/>
    </source>
</evidence>
<keyword evidence="3 8" id="KW-0812">Transmembrane</keyword>
<feature type="domain" description="Potassium channel" evidence="11">
    <location>
        <begin position="83"/>
        <end position="170"/>
    </location>
</feature>
<comment type="similarity">
    <text evidence="8">Belongs to the two pore domain potassium channel (TC 1.A.1.8) family.</text>
</comment>
<evidence type="ECO:0000256" key="1">
    <source>
        <dbReference type="ARBA" id="ARBA00004141"/>
    </source>
</evidence>
<evidence type="ECO:0000256" key="10">
    <source>
        <dbReference type="SAM" id="Phobius"/>
    </source>
</evidence>
<reference evidence="12" key="1">
    <citation type="submission" date="2020-11" db="EMBL/GenBank/DDBJ databases">
        <authorList>
            <person name="Tran Van P."/>
        </authorList>
    </citation>
    <scope>NUCLEOTIDE SEQUENCE</scope>
</reference>
<dbReference type="InterPro" id="IPR003280">
    <property type="entry name" value="2pore_dom_K_chnl"/>
</dbReference>
<accession>A0A7R9FJR2</accession>
<keyword evidence="7 8" id="KW-0407">Ion channel</keyword>
<dbReference type="EMBL" id="OE000427">
    <property type="protein sequence ID" value="CAD7453790.1"/>
    <property type="molecule type" value="Genomic_DNA"/>
</dbReference>
<evidence type="ECO:0000256" key="7">
    <source>
        <dbReference type="ARBA" id="ARBA00023303"/>
    </source>
</evidence>
<dbReference type="InterPro" id="IPR013099">
    <property type="entry name" value="K_chnl_dom"/>
</dbReference>
<dbReference type="PANTHER" id="PTHR11003">
    <property type="entry name" value="POTASSIUM CHANNEL, SUBFAMILY K"/>
    <property type="match status" value="1"/>
</dbReference>
<dbReference type="PANTHER" id="PTHR11003:SF352">
    <property type="entry name" value="BCDNA.GH04802-RELATED"/>
    <property type="match status" value="1"/>
</dbReference>
<keyword evidence="5 8" id="KW-0406">Ion transport</keyword>
<evidence type="ECO:0000313" key="12">
    <source>
        <dbReference type="EMBL" id="CAD7453790.1"/>
    </source>
</evidence>
<feature type="transmembrane region" description="Helical" evidence="10">
    <location>
        <begin position="77"/>
        <end position="99"/>
    </location>
</feature>
<organism evidence="12">
    <name type="scientific">Timema tahoe</name>
    <dbReference type="NCBI Taxonomy" id="61484"/>
    <lineage>
        <taxon>Eukaryota</taxon>
        <taxon>Metazoa</taxon>
        <taxon>Ecdysozoa</taxon>
        <taxon>Arthropoda</taxon>
        <taxon>Hexapoda</taxon>
        <taxon>Insecta</taxon>
        <taxon>Pterygota</taxon>
        <taxon>Neoptera</taxon>
        <taxon>Polyneoptera</taxon>
        <taxon>Phasmatodea</taxon>
        <taxon>Timematodea</taxon>
        <taxon>Timematoidea</taxon>
        <taxon>Timematidae</taxon>
        <taxon>Timema</taxon>
    </lineage>
</organism>
<dbReference type="PRINTS" id="PR01333">
    <property type="entry name" value="2POREKCHANEL"/>
</dbReference>
<feature type="region of interest" description="Disordered" evidence="9">
    <location>
        <begin position="689"/>
        <end position="732"/>
    </location>
</feature>
<feature type="transmembrane region" description="Helical" evidence="10">
    <location>
        <begin position="141"/>
        <end position="165"/>
    </location>
</feature>
<dbReference type="GO" id="GO:0005886">
    <property type="term" value="C:plasma membrane"/>
    <property type="evidence" value="ECO:0007669"/>
    <property type="project" value="TreeGrafter"/>
</dbReference>
<feature type="region of interest" description="Disordered" evidence="9">
    <location>
        <begin position="648"/>
        <end position="676"/>
    </location>
</feature>
<feature type="compositionally biased region" description="Low complexity" evidence="9">
    <location>
        <begin position="694"/>
        <end position="714"/>
    </location>
</feature>
<dbReference type="GO" id="GO:0030322">
    <property type="term" value="P:stabilization of membrane potential"/>
    <property type="evidence" value="ECO:0007669"/>
    <property type="project" value="TreeGrafter"/>
</dbReference>
<dbReference type="GO" id="GO:0022841">
    <property type="term" value="F:potassium ion leak channel activity"/>
    <property type="evidence" value="ECO:0007669"/>
    <property type="project" value="TreeGrafter"/>
</dbReference>
<feature type="compositionally biased region" description="Acidic residues" evidence="9">
    <location>
        <begin position="369"/>
        <end position="383"/>
    </location>
</feature>
<dbReference type="SUPFAM" id="SSF81324">
    <property type="entry name" value="Voltage-gated potassium channels"/>
    <property type="match status" value="1"/>
</dbReference>
<name>A0A7R9FJR2_9NEOP</name>
<feature type="transmembrane region" description="Helical" evidence="10">
    <location>
        <begin position="111"/>
        <end position="129"/>
    </location>
</feature>
<evidence type="ECO:0000256" key="9">
    <source>
        <dbReference type="SAM" id="MobiDB-lite"/>
    </source>
</evidence>
<comment type="subcellular location">
    <subcellularLocation>
        <location evidence="1">Membrane</location>
        <topology evidence="1">Multi-pass membrane protein</topology>
    </subcellularLocation>
</comment>
<dbReference type="AlphaFoldDB" id="A0A7R9FJR2"/>
<gene>
    <name evidence="12" type="ORF">TTEB3V08_LOCUS1913</name>
</gene>